<dbReference type="SUPFAM" id="SSF52833">
    <property type="entry name" value="Thioredoxin-like"/>
    <property type="match status" value="1"/>
</dbReference>
<gene>
    <name evidence="2" type="ORF">RXV79_21935</name>
</gene>
<dbReference type="RefSeq" id="WP_316700217.1">
    <property type="nucleotide sequence ID" value="NZ_CP136336.1"/>
</dbReference>
<keyword evidence="3" id="KW-1185">Reference proteome</keyword>
<protein>
    <submittedName>
        <fullName evidence="2">Thioredoxin family protein</fullName>
    </submittedName>
</protein>
<evidence type="ECO:0000313" key="3">
    <source>
        <dbReference type="Proteomes" id="UP001303946"/>
    </source>
</evidence>
<dbReference type="PROSITE" id="PS51318">
    <property type="entry name" value="TAT"/>
    <property type="match status" value="1"/>
</dbReference>
<dbReference type="PROSITE" id="PS51352">
    <property type="entry name" value="THIOREDOXIN_2"/>
    <property type="match status" value="1"/>
</dbReference>
<sequence length="177" mass="20188">MPLRLSRRHLLHTLAAAALPVRAGGSNSQLPDLGAAPEFAGIERWLNSEPLTMRGLRGRVVLVDFWTFGCINCQRTMPYVNAWAERYTPQGLTIVGVHTPEFPLEHPVDKLLSAMKRQGIRHPVAQDNDWATWKAYGNQYWPAFYLVDARGRIRYKRFGEGEYERTEGAIRTLLAQR</sequence>
<dbReference type="InterPro" id="IPR006311">
    <property type="entry name" value="TAT_signal"/>
</dbReference>
<proteinExistence type="predicted"/>
<dbReference type="InterPro" id="IPR036249">
    <property type="entry name" value="Thioredoxin-like_sf"/>
</dbReference>
<feature type="domain" description="Thioredoxin" evidence="1">
    <location>
        <begin position="30"/>
        <end position="175"/>
    </location>
</feature>
<accession>A0ABZ0CYJ0</accession>
<dbReference type="PANTHER" id="PTHR42852:SF13">
    <property type="entry name" value="PROTEIN DIPZ"/>
    <property type="match status" value="1"/>
</dbReference>
<dbReference type="InterPro" id="IPR013766">
    <property type="entry name" value="Thioredoxin_domain"/>
</dbReference>
<dbReference type="PANTHER" id="PTHR42852">
    <property type="entry name" value="THIOL:DISULFIDE INTERCHANGE PROTEIN DSBE"/>
    <property type="match status" value="1"/>
</dbReference>
<evidence type="ECO:0000313" key="2">
    <source>
        <dbReference type="EMBL" id="WOB07559.1"/>
    </source>
</evidence>
<dbReference type="EMBL" id="CP136336">
    <property type="protein sequence ID" value="WOB07559.1"/>
    <property type="molecule type" value="Genomic_DNA"/>
</dbReference>
<evidence type="ECO:0000259" key="1">
    <source>
        <dbReference type="PROSITE" id="PS51352"/>
    </source>
</evidence>
<name>A0ABZ0CYJ0_9BURK</name>
<dbReference type="Proteomes" id="UP001303946">
    <property type="component" value="Chromosome"/>
</dbReference>
<dbReference type="Gene3D" id="3.40.30.10">
    <property type="entry name" value="Glutaredoxin"/>
    <property type="match status" value="1"/>
</dbReference>
<dbReference type="CDD" id="cd03012">
    <property type="entry name" value="TlpA_like_DipZ_like"/>
    <property type="match status" value="1"/>
</dbReference>
<dbReference type="Pfam" id="PF08534">
    <property type="entry name" value="Redoxin"/>
    <property type="match status" value="1"/>
</dbReference>
<dbReference type="InterPro" id="IPR013740">
    <property type="entry name" value="Redoxin"/>
</dbReference>
<organism evidence="2 3">
    <name type="scientific">Piscinibacter gummiphilus</name>
    <dbReference type="NCBI Taxonomy" id="946333"/>
    <lineage>
        <taxon>Bacteria</taxon>
        <taxon>Pseudomonadati</taxon>
        <taxon>Pseudomonadota</taxon>
        <taxon>Betaproteobacteria</taxon>
        <taxon>Burkholderiales</taxon>
        <taxon>Sphaerotilaceae</taxon>
        <taxon>Piscinibacter</taxon>
    </lineage>
</organism>
<dbReference type="InterPro" id="IPR050553">
    <property type="entry name" value="Thioredoxin_ResA/DsbE_sf"/>
</dbReference>
<reference evidence="2 3" key="1">
    <citation type="submission" date="2023-10" db="EMBL/GenBank/DDBJ databases">
        <title>Bacteria for the degradation of biodegradable plastic PBAT(Polybutylene adipate terephthalate).</title>
        <authorList>
            <person name="Weon H.-Y."/>
            <person name="Yeon J."/>
        </authorList>
    </citation>
    <scope>NUCLEOTIDE SEQUENCE [LARGE SCALE GENOMIC DNA]</scope>
    <source>
        <strain evidence="2 3">SBD 7-3</strain>
    </source>
</reference>